<reference evidence="1" key="1">
    <citation type="submission" date="2018-06" db="EMBL/GenBank/DDBJ databases">
        <authorList>
            <person name="Zhirakovskaya E."/>
        </authorList>
    </citation>
    <scope>NUCLEOTIDE SEQUENCE</scope>
</reference>
<sequence length="21" mass="2364">MIELENIQKSFGDVTILKGID</sequence>
<dbReference type="AlphaFoldDB" id="A0A3B0UBM2"/>
<protein>
    <submittedName>
        <fullName evidence="1">Uncharacterized protein</fullName>
    </submittedName>
</protein>
<accession>A0A3B0UBM2</accession>
<evidence type="ECO:0000313" key="1">
    <source>
        <dbReference type="EMBL" id="VAW28401.1"/>
    </source>
</evidence>
<gene>
    <name evidence="1" type="ORF">MNBD_BACTEROID06-1149</name>
</gene>
<proteinExistence type="predicted"/>
<organism evidence="1">
    <name type="scientific">hydrothermal vent metagenome</name>
    <dbReference type="NCBI Taxonomy" id="652676"/>
    <lineage>
        <taxon>unclassified sequences</taxon>
        <taxon>metagenomes</taxon>
        <taxon>ecological metagenomes</taxon>
    </lineage>
</organism>
<name>A0A3B0UBM2_9ZZZZ</name>
<feature type="non-terminal residue" evidence="1">
    <location>
        <position position="21"/>
    </location>
</feature>
<dbReference type="EMBL" id="UOES01000396">
    <property type="protein sequence ID" value="VAW28401.1"/>
    <property type="molecule type" value="Genomic_DNA"/>
</dbReference>